<dbReference type="PRINTS" id="PR00035">
    <property type="entry name" value="HTHGNTR"/>
</dbReference>
<dbReference type="InterPro" id="IPR000524">
    <property type="entry name" value="Tscrpt_reg_HTH_GntR"/>
</dbReference>
<accession>A0A2S5KH16</accession>
<evidence type="ECO:0000256" key="1">
    <source>
        <dbReference type="ARBA" id="ARBA00022491"/>
    </source>
</evidence>
<gene>
    <name evidence="8" type="ORF">C4K68_27190</name>
</gene>
<dbReference type="Gene3D" id="1.10.10.10">
    <property type="entry name" value="Winged helix-like DNA-binding domain superfamily/Winged helix DNA-binding domain"/>
    <property type="match status" value="1"/>
</dbReference>
<dbReference type="SMART" id="SM00895">
    <property type="entry name" value="FCD"/>
    <property type="match status" value="1"/>
</dbReference>
<dbReference type="PROSITE" id="PS50949">
    <property type="entry name" value="HTH_GNTR"/>
    <property type="match status" value="1"/>
</dbReference>
<evidence type="ECO:0000256" key="4">
    <source>
        <dbReference type="ARBA" id="ARBA00023163"/>
    </source>
</evidence>
<dbReference type="GO" id="GO:0003677">
    <property type="term" value="F:DNA binding"/>
    <property type="evidence" value="ECO:0007669"/>
    <property type="project" value="UniProtKB-KW"/>
</dbReference>
<organism evidence="8 9">
    <name type="scientific">Proteobacteria bacterium 228</name>
    <dbReference type="NCBI Taxonomy" id="2083153"/>
    <lineage>
        <taxon>Bacteria</taxon>
        <taxon>Pseudomonadati</taxon>
        <taxon>Pseudomonadota</taxon>
    </lineage>
</organism>
<evidence type="ECO:0000259" key="7">
    <source>
        <dbReference type="PROSITE" id="PS50949"/>
    </source>
</evidence>
<keyword evidence="4" id="KW-0804">Transcription</keyword>
<dbReference type="Gene3D" id="1.20.120.530">
    <property type="entry name" value="GntR ligand-binding domain-like"/>
    <property type="match status" value="1"/>
</dbReference>
<dbReference type="Pfam" id="PF07729">
    <property type="entry name" value="FCD"/>
    <property type="match status" value="1"/>
</dbReference>
<dbReference type="InterPro" id="IPR011711">
    <property type="entry name" value="GntR_C"/>
</dbReference>
<dbReference type="SMART" id="SM00345">
    <property type="entry name" value="HTH_GNTR"/>
    <property type="match status" value="1"/>
</dbReference>
<dbReference type="Pfam" id="PF00392">
    <property type="entry name" value="GntR"/>
    <property type="match status" value="1"/>
</dbReference>
<dbReference type="AlphaFoldDB" id="A0A2S5KH16"/>
<proteinExistence type="predicted"/>
<dbReference type="SUPFAM" id="SSF48008">
    <property type="entry name" value="GntR ligand-binding domain-like"/>
    <property type="match status" value="1"/>
</dbReference>
<dbReference type="Proteomes" id="UP000238196">
    <property type="component" value="Unassembled WGS sequence"/>
</dbReference>
<evidence type="ECO:0000256" key="3">
    <source>
        <dbReference type="ARBA" id="ARBA00023125"/>
    </source>
</evidence>
<evidence type="ECO:0000313" key="8">
    <source>
        <dbReference type="EMBL" id="PPC74101.1"/>
    </source>
</evidence>
<dbReference type="InterPro" id="IPR036390">
    <property type="entry name" value="WH_DNA-bd_sf"/>
</dbReference>
<dbReference type="InterPro" id="IPR008920">
    <property type="entry name" value="TF_FadR/GntR_C"/>
</dbReference>
<dbReference type="CDD" id="cd07377">
    <property type="entry name" value="WHTH_GntR"/>
    <property type="match status" value="1"/>
</dbReference>
<reference evidence="8 9" key="1">
    <citation type="submission" date="2018-02" db="EMBL/GenBank/DDBJ databases">
        <title>novel marine gammaproteobacteria from coastal saline agro ecosystem.</title>
        <authorList>
            <person name="Krishnan R."/>
            <person name="Ramesh Kumar N."/>
        </authorList>
    </citation>
    <scope>NUCLEOTIDE SEQUENCE [LARGE SCALE GENOMIC DNA]</scope>
    <source>
        <strain evidence="8 9">228</strain>
    </source>
</reference>
<protein>
    <recommendedName>
        <fullName evidence="6">Pyruvate dehydrogenase complex repressor</fullName>
    </recommendedName>
</protein>
<dbReference type="PANTHER" id="PTHR43537">
    <property type="entry name" value="TRANSCRIPTIONAL REGULATOR, GNTR FAMILY"/>
    <property type="match status" value="1"/>
</dbReference>
<evidence type="ECO:0000313" key="9">
    <source>
        <dbReference type="Proteomes" id="UP000238196"/>
    </source>
</evidence>
<dbReference type="InterPro" id="IPR036388">
    <property type="entry name" value="WH-like_DNA-bd_sf"/>
</dbReference>
<evidence type="ECO:0000256" key="6">
    <source>
        <dbReference type="ARBA" id="ARBA00039592"/>
    </source>
</evidence>
<dbReference type="EMBL" id="PRLP01000167">
    <property type="protein sequence ID" value="PPC74101.1"/>
    <property type="molecule type" value="Genomic_DNA"/>
</dbReference>
<name>A0A2S5KH16_9PROT</name>
<feature type="domain" description="HTH gntR-type" evidence="7">
    <location>
        <begin position="17"/>
        <end position="85"/>
    </location>
</feature>
<keyword evidence="1" id="KW-0678">Repressor</keyword>
<keyword evidence="2" id="KW-0805">Transcription regulation</keyword>
<comment type="function">
    <text evidence="5">Transcriptional repressor for the pyruvate dehydrogenase complex genes aceEF and lpd.</text>
</comment>
<evidence type="ECO:0000256" key="2">
    <source>
        <dbReference type="ARBA" id="ARBA00023015"/>
    </source>
</evidence>
<evidence type="ECO:0000256" key="5">
    <source>
        <dbReference type="ARBA" id="ARBA00037357"/>
    </source>
</evidence>
<sequence length="251" mass="28562">MTEQHNEDIERVGMPCISKADQLSKHITGRIISGQWKPGQLMASERQLAAEFGMSRAIVRESVTQLVGKGVLQSRHGQGTRVCNPMAHLFDEHFGDLPQDSYELQLAVLEMRTVIDGEAAWYFCQRASAEEMQMLVSEFERMGQRRLHAMTPLERAKADLTFHMLIAEHCHQILIISLAQLLYSKFFNAIYGVLGRTHRRTGGYPPHIEEQHRNIFQAICSRDAETARLAAEQHILTTRQTLEQLEPGRQG</sequence>
<dbReference type="PANTHER" id="PTHR43537:SF34">
    <property type="entry name" value="PYRUVATE DEHYDROGENASE COMPLEX REPRESSOR"/>
    <property type="match status" value="1"/>
</dbReference>
<comment type="caution">
    <text evidence="8">The sequence shown here is derived from an EMBL/GenBank/DDBJ whole genome shotgun (WGS) entry which is preliminary data.</text>
</comment>
<dbReference type="OrthoDB" id="5450856at2"/>
<dbReference type="GO" id="GO:0003700">
    <property type="term" value="F:DNA-binding transcription factor activity"/>
    <property type="evidence" value="ECO:0007669"/>
    <property type="project" value="InterPro"/>
</dbReference>
<dbReference type="SUPFAM" id="SSF46785">
    <property type="entry name" value="Winged helix' DNA-binding domain"/>
    <property type="match status" value="1"/>
</dbReference>
<keyword evidence="3" id="KW-0238">DNA-binding</keyword>